<dbReference type="EMBL" id="AP022595">
    <property type="protein sequence ID" value="BBY58524.1"/>
    <property type="molecule type" value="Genomic_DNA"/>
</dbReference>
<accession>A0A7I7SNF4</accession>
<dbReference type="Proteomes" id="UP000466445">
    <property type="component" value="Chromosome"/>
</dbReference>
<name>A0A7I7SNF4_9MYCO</name>
<proteinExistence type="predicted"/>
<keyword evidence="3" id="KW-1185">Reference proteome</keyword>
<protein>
    <recommendedName>
        <fullName evidence="1">Acyl-CoA thioesterase-like C-terminal domain-containing protein</fullName>
    </recommendedName>
</protein>
<dbReference type="InterPro" id="IPR049450">
    <property type="entry name" value="ACOT8-like_C"/>
</dbReference>
<feature type="domain" description="Acyl-CoA thioesterase-like C-terminal" evidence="1">
    <location>
        <begin position="11"/>
        <end position="99"/>
    </location>
</feature>
<sequence>MAFTEWGDATGPTYAWIRQVRPLVEGEVTSPFVTVAMAADAASATYHWGTEGLRYINTDYTLAREPVGDYIGLAATSHTSQDGVAAGAAAVFDVPGPIGQWI</sequence>
<organism evidence="2 3">
    <name type="scientific">Mycolicibacterium sarraceniae</name>
    <dbReference type="NCBI Taxonomy" id="1534348"/>
    <lineage>
        <taxon>Bacteria</taxon>
        <taxon>Bacillati</taxon>
        <taxon>Actinomycetota</taxon>
        <taxon>Actinomycetes</taxon>
        <taxon>Mycobacteriales</taxon>
        <taxon>Mycobacteriaceae</taxon>
        <taxon>Mycolicibacterium</taxon>
    </lineage>
</organism>
<dbReference type="AlphaFoldDB" id="A0A7I7SNF4"/>
<evidence type="ECO:0000313" key="2">
    <source>
        <dbReference type="EMBL" id="BBY58524.1"/>
    </source>
</evidence>
<dbReference type="KEGG" id="msar:MSAR_16600"/>
<evidence type="ECO:0000259" key="1">
    <source>
        <dbReference type="Pfam" id="PF20789"/>
    </source>
</evidence>
<evidence type="ECO:0000313" key="3">
    <source>
        <dbReference type="Proteomes" id="UP000466445"/>
    </source>
</evidence>
<reference evidence="2 3" key="1">
    <citation type="journal article" date="2019" name="Emerg. Microbes Infect.">
        <title>Comprehensive subspecies identification of 175 nontuberculous mycobacteria species based on 7547 genomic profiles.</title>
        <authorList>
            <person name="Matsumoto Y."/>
            <person name="Kinjo T."/>
            <person name="Motooka D."/>
            <person name="Nabeya D."/>
            <person name="Jung N."/>
            <person name="Uechi K."/>
            <person name="Horii T."/>
            <person name="Iida T."/>
            <person name="Fujita J."/>
            <person name="Nakamura S."/>
        </authorList>
    </citation>
    <scope>NUCLEOTIDE SEQUENCE [LARGE SCALE GENOMIC DNA]</scope>
    <source>
        <strain evidence="2 3">JCM 30395</strain>
    </source>
</reference>
<gene>
    <name evidence="2" type="ORF">MSAR_16600</name>
</gene>
<dbReference type="Pfam" id="PF20789">
    <property type="entry name" value="4HBT_3C"/>
    <property type="match status" value="1"/>
</dbReference>